<accession>A0AAD4QZM2</accession>
<sequence>MYYSILFLFIFGPVATAPAPKLSASAAAKGRSTAKSATPSKIIAPPSRKSSGAPIMPRAKSGSMIQMNPYTVVGEFIPVEFRKEVYERMKENSEETSEAVSGISSNVFGVAGDVATVVLGVDGCIDILNTGSELVYHKNGKDWNMNLATFLAKAAIGVTVGPQALTFWRLMSVIYQGIVKIPEIFPENFELTREQQGKVFERAYKRGLEELIQKKKDGKN</sequence>
<evidence type="ECO:0000313" key="3">
    <source>
        <dbReference type="EMBL" id="KAI1700296.1"/>
    </source>
</evidence>
<dbReference type="AlphaFoldDB" id="A0AAD4QZM2"/>
<evidence type="ECO:0000256" key="1">
    <source>
        <dbReference type="SAM" id="MobiDB-lite"/>
    </source>
</evidence>
<proteinExistence type="predicted"/>
<dbReference type="EMBL" id="JAKKPZ010000150">
    <property type="protein sequence ID" value="KAI1700296.1"/>
    <property type="molecule type" value="Genomic_DNA"/>
</dbReference>
<evidence type="ECO:0000256" key="2">
    <source>
        <dbReference type="SAM" id="SignalP"/>
    </source>
</evidence>
<gene>
    <name evidence="3" type="ORF">DdX_16815</name>
</gene>
<keyword evidence="2" id="KW-0732">Signal</keyword>
<feature type="signal peptide" evidence="2">
    <location>
        <begin position="1"/>
        <end position="16"/>
    </location>
</feature>
<feature type="region of interest" description="Disordered" evidence="1">
    <location>
        <begin position="36"/>
        <end position="55"/>
    </location>
</feature>
<feature type="chain" id="PRO_5042149166" evidence="2">
    <location>
        <begin position="17"/>
        <end position="220"/>
    </location>
</feature>
<evidence type="ECO:0000313" key="4">
    <source>
        <dbReference type="Proteomes" id="UP001201812"/>
    </source>
</evidence>
<name>A0AAD4QZM2_9BILA</name>
<keyword evidence="4" id="KW-1185">Reference proteome</keyword>
<reference evidence="3" key="1">
    <citation type="submission" date="2022-01" db="EMBL/GenBank/DDBJ databases">
        <title>Genome Sequence Resource for Two Populations of Ditylenchus destructor, the Migratory Endoparasitic Phytonematode.</title>
        <authorList>
            <person name="Zhang H."/>
            <person name="Lin R."/>
            <person name="Xie B."/>
        </authorList>
    </citation>
    <scope>NUCLEOTIDE SEQUENCE</scope>
    <source>
        <strain evidence="3">BazhouSP</strain>
    </source>
</reference>
<dbReference type="Proteomes" id="UP001201812">
    <property type="component" value="Unassembled WGS sequence"/>
</dbReference>
<protein>
    <submittedName>
        <fullName evidence="3">Uncharacterized protein</fullName>
    </submittedName>
</protein>
<organism evidence="3 4">
    <name type="scientific">Ditylenchus destructor</name>
    <dbReference type="NCBI Taxonomy" id="166010"/>
    <lineage>
        <taxon>Eukaryota</taxon>
        <taxon>Metazoa</taxon>
        <taxon>Ecdysozoa</taxon>
        <taxon>Nematoda</taxon>
        <taxon>Chromadorea</taxon>
        <taxon>Rhabditida</taxon>
        <taxon>Tylenchina</taxon>
        <taxon>Tylenchomorpha</taxon>
        <taxon>Sphaerularioidea</taxon>
        <taxon>Anguinidae</taxon>
        <taxon>Anguininae</taxon>
        <taxon>Ditylenchus</taxon>
    </lineage>
</organism>
<comment type="caution">
    <text evidence="3">The sequence shown here is derived from an EMBL/GenBank/DDBJ whole genome shotgun (WGS) entry which is preliminary data.</text>
</comment>